<evidence type="ECO:0000313" key="2">
    <source>
        <dbReference type="Proteomes" id="UP000003980"/>
    </source>
</evidence>
<evidence type="ECO:0000313" key="1">
    <source>
        <dbReference type="EMBL" id="EHP70508.1"/>
    </source>
</evidence>
<organism evidence="1 2">
    <name type="scientific">Metallosphaera yellowstonensis MK1</name>
    <dbReference type="NCBI Taxonomy" id="671065"/>
    <lineage>
        <taxon>Archaea</taxon>
        <taxon>Thermoproteota</taxon>
        <taxon>Thermoprotei</taxon>
        <taxon>Sulfolobales</taxon>
        <taxon>Sulfolobaceae</taxon>
        <taxon>Metallosphaera</taxon>
    </lineage>
</organism>
<gene>
    <name evidence="1" type="ORF">MetMK1DRAFT_00010110</name>
</gene>
<accession>H2C2N7</accession>
<protein>
    <submittedName>
        <fullName evidence="1">Uncharacterized protein</fullName>
    </submittedName>
</protein>
<name>H2C2N7_9CREN</name>
<proteinExistence type="predicted"/>
<keyword evidence="2" id="KW-1185">Reference proteome</keyword>
<dbReference type="STRING" id="671065.MetMK1DRAFT_00010110"/>
<dbReference type="AlphaFoldDB" id="H2C2N7"/>
<dbReference type="Proteomes" id="UP000003980">
    <property type="component" value="Unassembled WGS sequence"/>
</dbReference>
<dbReference type="EMBL" id="JH597761">
    <property type="protein sequence ID" value="EHP70508.1"/>
    <property type="molecule type" value="Genomic_DNA"/>
</dbReference>
<dbReference type="eggNOG" id="arCOG00679">
    <property type="taxonomic scope" value="Archaea"/>
</dbReference>
<dbReference type="HOGENOM" id="CLU_2893317_0_0_2"/>
<reference evidence="1 2" key="1">
    <citation type="submission" date="2012-01" db="EMBL/GenBank/DDBJ databases">
        <title>Improved High-Quality Draft sequence of Metallosphaera yellowstonensis MK1.</title>
        <authorList>
            <consortium name="US DOE Joint Genome Institute"/>
            <person name="Lucas S."/>
            <person name="Han J."/>
            <person name="Cheng J.-F."/>
            <person name="Goodwin L."/>
            <person name="Pitluck S."/>
            <person name="Peters L."/>
            <person name="Teshima H."/>
            <person name="Detter J.C."/>
            <person name="Han C."/>
            <person name="Tapia R."/>
            <person name="Land M."/>
            <person name="Hauser L."/>
            <person name="Kyrpides N."/>
            <person name="Kozubal M."/>
            <person name="Macur R.E."/>
            <person name="Jay Z."/>
            <person name="Inskeep W."/>
            <person name="Woyke T."/>
        </authorList>
    </citation>
    <scope>NUCLEOTIDE SEQUENCE [LARGE SCALE GENOMIC DNA]</scope>
    <source>
        <strain evidence="1 2">MK1</strain>
    </source>
</reference>
<sequence length="62" mass="7092">MGVFLVKKRRFVKSKSGNRKISRLAKKEMLIRRVIKALRLGFYVILVNPNGSTNSGLNPFSR</sequence>